<comment type="caution">
    <text evidence="1">The sequence shown here is derived from an EMBL/GenBank/DDBJ whole genome shotgun (WGS) entry which is preliminary data.</text>
</comment>
<organism evidence="1 2">
    <name type="scientific">Cupriavidus necator</name>
    <name type="common">Alcaligenes eutrophus</name>
    <name type="synonym">Ralstonia eutropha</name>
    <dbReference type="NCBI Taxonomy" id="106590"/>
    <lineage>
        <taxon>Bacteria</taxon>
        <taxon>Pseudomonadati</taxon>
        <taxon>Pseudomonadota</taxon>
        <taxon>Betaproteobacteria</taxon>
        <taxon>Burkholderiales</taxon>
        <taxon>Burkholderiaceae</taxon>
        <taxon>Cupriavidus</taxon>
    </lineage>
</organism>
<proteinExistence type="predicted"/>
<sequence length="275" mass="31361">MYTPRHASLRGLRRYPTAARPGRSRRTILVALLLLIGYAAADLFLPWHRDLGRFDPIATGTLETRMWRSYYDRRPVSLFLELAQTLRTQYRFPWLRSYVGAYYGASAAFTFKEGKQRSDYEKAMPALQTYFTLIHNTGDRDFDIARTTRLELEWWIVHREHERYGPDALTNACAEAAASLYMVPANATREHGRLRAQAMLLRDARAEAGDMTDADWAIIQSMLHQSYQSLSHAVSSLPLPLRLRQAGRELRGGRRFVEQGTATFPPQGGSPGQVP</sequence>
<evidence type="ECO:0000313" key="1">
    <source>
        <dbReference type="EMBL" id="RCJ09867.1"/>
    </source>
</evidence>
<evidence type="ECO:0000313" key="2">
    <source>
        <dbReference type="Proteomes" id="UP000253501"/>
    </source>
</evidence>
<dbReference type="EMBL" id="QDHA01000008">
    <property type="protein sequence ID" value="RCJ09867.1"/>
    <property type="molecule type" value="Genomic_DNA"/>
</dbReference>
<name>A0A367PRZ3_CUPNE</name>
<accession>A0A367PRZ3</accession>
<gene>
    <name evidence="1" type="ORF">DDK22_04430</name>
</gene>
<dbReference type="RefSeq" id="WP_114130889.1">
    <property type="nucleotide sequence ID" value="NZ_CP068435.1"/>
</dbReference>
<protein>
    <submittedName>
        <fullName evidence="1">Uncharacterized protein</fullName>
    </submittedName>
</protein>
<dbReference type="Proteomes" id="UP000253501">
    <property type="component" value="Unassembled WGS sequence"/>
</dbReference>
<dbReference type="AlphaFoldDB" id="A0A367PRZ3"/>
<reference evidence="1 2" key="1">
    <citation type="submission" date="2018-04" db="EMBL/GenBank/DDBJ databases">
        <title>Cupriavidus necator CR12 genome sequencing and assembly.</title>
        <authorList>
            <person name="Ben Fekih I."/>
            <person name="Mazhar H.S."/>
            <person name="Bello S.K."/>
            <person name="Rensing C."/>
        </authorList>
    </citation>
    <scope>NUCLEOTIDE SEQUENCE [LARGE SCALE GENOMIC DNA]</scope>
    <source>
        <strain evidence="1 2">CR12</strain>
    </source>
</reference>